<reference evidence="1 2" key="1">
    <citation type="submission" date="2021-01" db="EMBL/GenBank/DDBJ databases">
        <title>Whole genome shotgun sequence of Planotetraspora kaengkrachanensis NBRC 104272.</title>
        <authorList>
            <person name="Komaki H."/>
            <person name="Tamura T."/>
        </authorList>
    </citation>
    <scope>NUCLEOTIDE SEQUENCE [LARGE SCALE GENOMIC DNA]</scope>
    <source>
        <strain evidence="1 2">NBRC 104272</strain>
    </source>
</reference>
<dbReference type="InterPro" id="IPR036890">
    <property type="entry name" value="HATPase_C_sf"/>
</dbReference>
<sequence length="54" mass="5642">MTVSVSNPAQTAAIGDGTGLVGLRERVRLAGGSFHAGPRDGRFEVVARLPYDSE</sequence>
<dbReference type="Gene3D" id="3.30.565.10">
    <property type="entry name" value="Histidine kinase-like ATPase, C-terminal domain"/>
    <property type="match status" value="1"/>
</dbReference>
<dbReference type="Proteomes" id="UP000630097">
    <property type="component" value="Unassembled WGS sequence"/>
</dbReference>
<protein>
    <submittedName>
        <fullName evidence="1">Uncharacterized protein</fullName>
    </submittedName>
</protein>
<gene>
    <name evidence="1" type="ORF">Pka01_13220</name>
</gene>
<organism evidence="1 2">
    <name type="scientific">Planotetraspora kaengkrachanensis</name>
    <dbReference type="NCBI Taxonomy" id="575193"/>
    <lineage>
        <taxon>Bacteria</taxon>
        <taxon>Bacillati</taxon>
        <taxon>Actinomycetota</taxon>
        <taxon>Actinomycetes</taxon>
        <taxon>Streptosporangiales</taxon>
        <taxon>Streptosporangiaceae</taxon>
        <taxon>Planotetraspora</taxon>
    </lineage>
</organism>
<proteinExistence type="predicted"/>
<accession>A0A8J3M6M7</accession>
<comment type="caution">
    <text evidence="1">The sequence shown here is derived from an EMBL/GenBank/DDBJ whole genome shotgun (WGS) entry which is preliminary data.</text>
</comment>
<keyword evidence="2" id="KW-1185">Reference proteome</keyword>
<evidence type="ECO:0000313" key="1">
    <source>
        <dbReference type="EMBL" id="GIG78195.1"/>
    </source>
</evidence>
<name>A0A8J3M6M7_9ACTN</name>
<dbReference type="EMBL" id="BONV01000004">
    <property type="protein sequence ID" value="GIG78195.1"/>
    <property type="molecule type" value="Genomic_DNA"/>
</dbReference>
<evidence type="ECO:0000313" key="2">
    <source>
        <dbReference type="Proteomes" id="UP000630097"/>
    </source>
</evidence>
<dbReference type="AlphaFoldDB" id="A0A8J3M6M7"/>